<proteinExistence type="predicted"/>
<accession>A0A9Q1G2V7</accession>
<dbReference type="AlphaFoldDB" id="A0A9Q1G2V7"/>
<evidence type="ECO:0000313" key="2">
    <source>
        <dbReference type="Proteomes" id="UP001152622"/>
    </source>
</evidence>
<keyword evidence="2" id="KW-1185">Reference proteome</keyword>
<comment type="caution">
    <text evidence="1">The sequence shown here is derived from an EMBL/GenBank/DDBJ whole genome shotgun (WGS) entry which is preliminary data.</text>
</comment>
<evidence type="ECO:0000313" key="1">
    <source>
        <dbReference type="EMBL" id="KAJ8373760.1"/>
    </source>
</evidence>
<dbReference type="Proteomes" id="UP001152622">
    <property type="component" value="Chromosome 2"/>
</dbReference>
<protein>
    <submittedName>
        <fullName evidence="1">Uncharacterized protein</fullName>
    </submittedName>
</protein>
<gene>
    <name evidence="1" type="ORF">SKAU_G00043400</name>
</gene>
<reference evidence="1" key="1">
    <citation type="journal article" date="2023" name="Science">
        <title>Genome structures resolve the early diversification of teleost fishes.</title>
        <authorList>
            <person name="Parey E."/>
            <person name="Louis A."/>
            <person name="Montfort J."/>
            <person name="Bouchez O."/>
            <person name="Roques C."/>
            <person name="Iampietro C."/>
            <person name="Lluch J."/>
            <person name="Castinel A."/>
            <person name="Donnadieu C."/>
            <person name="Desvignes T."/>
            <person name="Floi Bucao C."/>
            <person name="Jouanno E."/>
            <person name="Wen M."/>
            <person name="Mejri S."/>
            <person name="Dirks R."/>
            <person name="Jansen H."/>
            <person name="Henkel C."/>
            <person name="Chen W.J."/>
            <person name="Zahm M."/>
            <person name="Cabau C."/>
            <person name="Klopp C."/>
            <person name="Thompson A.W."/>
            <person name="Robinson-Rechavi M."/>
            <person name="Braasch I."/>
            <person name="Lecointre G."/>
            <person name="Bobe J."/>
            <person name="Postlethwait J.H."/>
            <person name="Berthelot C."/>
            <person name="Roest Crollius H."/>
            <person name="Guiguen Y."/>
        </authorList>
    </citation>
    <scope>NUCLEOTIDE SEQUENCE</scope>
    <source>
        <strain evidence="1">WJC10195</strain>
    </source>
</reference>
<organism evidence="1 2">
    <name type="scientific">Synaphobranchus kaupii</name>
    <name type="common">Kaup's arrowtooth eel</name>
    <dbReference type="NCBI Taxonomy" id="118154"/>
    <lineage>
        <taxon>Eukaryota</taxon>
        <taxon>Metazoa</taxon>
        <taxon>Chordata</taxon>
        <taxon>Craniata</taxon>
        <taxon>Vertebrata</taxon>
        <taxon>Euteleostomi</taxon>
        <taxon>Actinopterygii</taxon>
        <taxon>Neopterygii</taxon>
        <taxon>Teleostei</taxon>
        <taxon>Anguilliformes</taxon>
        <taxon>Synaphobranchidae</taxon>
        <taxon>Synaphobranchus</taxon>
    </lineage>
</organism>
<name>A0A9Q1G2V7_SYNKA</name>
<sequence>MWDFLFMSATSHQNDSNKIFRESSICSLRIEVSLHKTVEASALDIFEMMSGILKIYPEWLSVSSHWGRFLRLKTEERI</sequence>
<dbReference type="EMBL" id="JAINUF010000002">
    <property type="protein sequence ID" value="KAJ8373760.1"/>
    <property type="molecule type" value="Genomic_DNA"/>
</dbReference>